<gene>
    <name evidence="1" type="ORF">C7B45_13060</name>
</gene>
<name>A0A2T2WF67_9FIRM</name>
<organism evidence="1 2">
    <name type="scientific">Sulfobacillus acidophilus</name>
    <dbReference type="NCBI Taxonomy" id="53633"/>
    <lineage>
        <taxon>Bacteria</taxon>
        <taxon>Bacillati</taxon>
        <taxon>Bacillota</taxon>
        <taxon>Clostridia</taxon>
        <taxon>Eubacteriales</taxon>
        <taxon>Clostridiales Family XVII. Incertae Sedis</taxon>
        <taxon>Sulfobacillus</taxon>
    </lineage>
</organism>
<dbReference type="EMBL" id="PXYV01000048">
    <property type="protein sequence ID" value="PSR20887.1"/>
    <property type="molecule type" value="Genomic_DNA"/>
</dbReference>
<evidence type="ECO:0000313" key="1">
    <source>
        <dbReference type="EMBL" id="PSR20887.1"/>
    </source>
</evidence>
<sequence>MQLDAKRRIQERVRDRLLHVAGIGGVQRWAVQVRRTRCENLVAGISPIAVALWYEEVRQNPG</sequence>
<proteinExistence type="predicted"/>
<dbReference type="Proteomes" id="UP000241848">
    <property type="component" value="Unassembled WGS sequence"/>
</dbReference>
<accession>A0A2T2WF67</accession>
<dbReference type="AlphaFoldDB" id="A0A2T2WF67"/>
<evidence type="ECO:0000313" key="2">
    <source>
        <dbReference type="Proteomes" id="UP000241848"/>
    </source>
</evidence>
<protein>
    <submittedName>
        <fullName evidence="1">Uncharacterized protein</fullName>
    </submittedName>
</protein>
<reference evidence="1 2" key="1">
    <citation type="journal article" date="2014" name="BMC Genomics">
        <title>Comparison of environmental and isolate Sulfobacillus genomes reveals diverse carbon, sulfur, nitrogen, and hydrogen metabolisms.</title>
        <authorList>
            <person name="Justice N.B."/>
            <person name="Norman A."/>
            <person name="Brown C.T."/>
            <person name="Singh A."/>
            <person name="Thomas B.C."/>
            <person name="Banfield J.F."/>
        </authorList>
    </citation>
    <scope>NUCLEOTIDE SEQUENCE [LARGE SCALE GENOMIC DNA]</scope>
    <source>
        <strain evidence="1">AMDSBA3</strain>
    </source>
</reference>
<comment type="caution">
    <text evidence="1">The sequence shown here is derived from an EMBL/GenBank/DDBJ whole genome shotgun (WGS) entry which is preliminary data.</text>
</comment>